<accession>A0A920CFY5</accession>
<evidence type="ECO:0000313" key="6">
    <source>
        <dbReference type="Proteomes" id="UP000681162"/>
    </source>
</evidence>
<dbReference type="NCBIfam" id="TIGR01460">
    <property type="entry name" value="HAD-SF-IIA"/>
    <property type="match status" value="1"/>
</dbReference>
<feature type="binding site" evidence="4">
    <location>
        <position position="13"/>
    </location>
    <ligand>
        <name>Mg(2+)</name>
        <dbReference type="ChEBI" id="CHEBI:18420"/>
    </ligand>
</feature>
<feature type="active site" description="Proton donor" evidence="2">
    <location>
        <position position="15"/>
    </location>
</feature>
<dbReference type="SUPFAM" id="SSF56784">
    <property type="entry name" value="HAD-like"/>
    <property type="match status" value="1"/>
</dbReference>
<evidence type="ECO:0000256" key="3">
    <source>
        <dbReference type="PIRSR" id="PIRSR000915-2"/>
    </source>
</evidence>
<comment type="caution">
    <text evidence="5">The sequence shown here is derived from an EMBL/GenBank/DDBJ whole genome shotgun (WGS) entry which is preliminary data.</text>
</comment>
<dbReference type="GO" id="GO:0016791">
    <property type="term" value="F:phosphatase activity"/>
    <property type="evidence" value="ECO:0007669"/>
    <property type="project" value="TreeGrafter"/>
</dbReference>
<keyword evidence="1 4" id="KW-0479">Metal-binding</keyword>
<dbReference type="RefSeq" id="WP_212937924.1">
    <property type="nucleotide sequence ID" value="NZ_BORR01000001.1"/>
</dbReference>
<dbReference type="Pfam" id="PF13242">
    <property type="entry name" value="Hydrolase_like"/>
    <property type="match status" value="1"/>
</dbReference>
<dbReference type="InterPro" id="IPR036412">
    <property type="entry name" value="HAD-like_sf"/>
</dbReference>
<dbReference type="EC" id="3.1.3.-" evidence="1"/>
<dbReference type="InterPro" id="IPR023214">
    <property type="entry name" value="HAD_sf"/>
</dbReference>
<dbReference type="GO" id="GO:0005737">
    <property type="term" value="C:cytoplasm"/>
    <property type="evidence" value="ECO:0007669"/>
    <property type="project" value="TreeGrafter"/>
</dbReference>
<feature type="binding site" evidence="4">
    <location>
        <position position="212"/>
    </location>
    <ligand>
        <name>Mg(2+)</name>
        <dbReference type="ChEBI" id="CHEBI:18420"/>
    </ligand>
</feature>
<dbReference type="EMBL" id="BORR01000001">
    <property type="protein sequence ID" value="GIO35514.1"/>
    <property type="molecule type" value="Genomic_DNA"/>
</dbReference>
<feature type="binding site" evidence="3">
    <location>
        <position position="187"/>
    </location>
    <ligand>
        <name>substrate</name>
    </ligand>
</feature>
<gene>
    <name evidence="5" type="ORF">J41TS12_03750</name>
</gene>
<comment type="function">
    <text evidence="1">Catalyzes the dephosphorylation of 2-6 carbon acid sugars in vitro.</text>
</comment>
<comment type="cofactor">
    <cofactor evidence="4">
        <name>Mg(2+)</name>
        <dbReference type="ChEBI" id="CHEBI:18420"/>
    </cofactor>
    <text evidence="4">Divalent metal ions. Mg(2+) is the most effective.</text>
</comment>
<evidence type="ECO:0000256" key="1">
    <source>
        <dbReference type="PIRNR" id="PIRNR000915"/>
    </source>
</evidence>
<dbReference type="AlphaFoldDB" id="A0A920CFY5"/>
<proteinExistence type="inferred from homology"/>
<evidence type="ECO:0000313" key="5">
    <source>
        <dbReference type="EMBL" id="GIO35514.1"/>
    </source>
</evidence>
<keyword evidence="1 4" id="KW-0460">Magnesium</keyword>
<comment type="similarity">
    <text evidence="1">Belongs to the HAD-like hydrolase superfamily. NagD family.</text>
</comment>
<dbReference type="PANTHER" id="PTHR19288">
    <property type="entry name" value="4-NITROPHENYLPHOSPHATASE-RELATED"/>
    <property type="match status" value="1"/>
</dbReference>
<dbReference type="InterPro" id="IPR006357">
    <property type="entry name" value="HAD-SF_hydro_IIA"/>
</dbReference>
<keyword evidence="6" id="KW-1185">Reference proteome</keyword>
<feature type="active site" description="Nucleophile" evidence="2">
    <location>
        <position position="13"/>
    </location>
</feature>
<protein>
    <recommendedName>
        <fullName evidence="1">Acid sugar phosphatase</fullName>
        <ecNumber evidence="1">3.1.3.-</ecNumber>
    </recommendedName>
</protein>
<dbReference type="GO" id="GO:0046872">
    <property type="term" value="F:metal ion binding"/>
    <property type="evidence" value="ECO:0007669"/>
    <property type="project" value="UniProtKB-KW"/>
</dbReference>
<evidence type="ECO:0000256" key="2">
    <source>
        <dbReference type="PIRSR" id="PIRSR000915-1"/>
    </source>
</evidence>
<name>A0A920CFY5_9BACL</name>
<feature type="binding site" evidence="4">
    <location>
        <position position="15"/>
    </location>
    <ligand>
        <name>Mg(2+)</name>
        <dbReference type="ChEBI" id="CHEBI:18420"/>
    </ligand>
</feature>
<evidence type="ECO:0000256" key="4">
    <source>
        <dbReference type="PIRSR" id="PIRSR000915-3"/>
    </source>
</evidence>
<dbReference type="Gene3D" id="3.40.50.1000">
    <property type="entry name" value="HAD superfamily/HAD-like"/>
    <property type="match status" value="2"/>
</dbReference>
<dbReference type="PANTHER" id="PTHR19288:SF46">
    <property type="entry name" value="HALOACID DEHALOGENASE-LIKE HYDROLASE DOMAIN-CONTAINING PROTEIN 2"/>
    <property type="match status" value="1"/>
</dbReference>
<sequence>MLDLTNFEGYFFDLDGTILLGDKLLPGASEVVNRLRHQEKCLRFLSNTTTQTAEDCCLRLRSLGLEVEAGEIVTAGQIAAAYLLSHALDPKVLVVGAPALSREMVRSGIEITADPLRASHVLVGMDTSFTYAKLHEAAKAIRAGAVFVAANPDANCPVDGDLLPDTWPLVKSIEAASGVGPHVMTGKPSQYYGAQIMQDCGLAPEACLMIGDRLDTDIAFGFQNGLATALVLTGISHNSEWDAGQRRPDYVWNSLEELVSAFSSVF</sequence>
<dbReference type="Proteomes" id="UP000681162">
    <property type="component" value="Unassembled WGS sequence"/>
</dbReference>
<reference evidence="5 6" key="1">
    <citation type="submission" date="2021-03" db="EMBL/GenBank/DDBJ databases">
        <title>Antimicrobial resistance genes in bacteria isolated from Japanese honey, and their potential for conferring macrolide and lincosamide resistance in the American foulbrood pathogen Paenibacillus larvae.</title>
        <authorList>
            <person name="Okamoto M."/>
            <person name="Kumagai M."/>
            <person name="Kanamori H."/>
            <person name="Takamatsu D."/>
        </authorList>
    </citation>
    <scope>NUCLEOTIDE SEQUENCE [LARGE SCALE GENOMIC DNA]</scope>
    <source>
        <strain evidence="5 6">J41TS12</strain>
    </source>
</reference>
<organism evidence="5 6">
    <name type="scientific">Paenibacillus antibioticophila</name>
    <dbReference type="NCBI Taxonomy" id="1274374"/>
    <lineage>
        <taxon>Bacteria</taxon>
        <taxon>Bacillati</taxon>
        <taxon>Bacillota</taxon>
        <taxon>Bacilli</taxon>
        <taxon>Bacillales</taxon>
        <taxon>Paenibacillaceae</taxon>
        <taxon>Paenibacillus</taxon>
    </lineage>
</organism>
<dbReference type="Pfam" id="PF13344">
    <property type="entry name" value="Hydrolase_6"/>
    <property type="match status" value="1"/>
</dbReference>
<dbReference type="PIRSF" id="PIRSF000915">
    <property type="entry name" value="PGP-type_phosphatase"/>
    <property type="match status" value="1"/>
</dbReference>